<feature type="chain" id="PRO_5044747049" evidence="1">
    <location>
        <begin position="20"/>
        <end position="611"/>
    </location>
</feature>
<dbReference type="PANTHER" id="PTHR33835">
    <property type="entry name" value="YALI0C07656P"/>
    <property type="match status" value="1"/>
</dbReference>
<accession>A0ABD3M2I2</accession>
<dbReference type="InterPro" id="IPR025638">
    <property type="entry name" value="DUF4336"/>
</dbReference>
<protein>
    <submittedName>
        <fullName evidence="2">Uncharacterized protein</fullName>
    </submittedName>
</protein>
<dbReference type="EMBL" id="JALLBG020000285">
    <property type="protein sequence ID" value="KAL3756941.1"/>
    <property type="molecule type" value="Genomic_DNA"/>
</dbReference>
<evidence type="ECO:0000313" key="3">
    <source>
        <dbReference type="Proteomes" id="UP001530293"/>
    </source>
</evidence>
<evidence type="ECO:0000313" key="2">
    <source>
        <dbReference type="EMBL" id="KAL3756941.1"/>
    </source>
</evidence>
<feature type="signal peptide" evidence="1">
    <location>
        <begin position="1"/>
        <end position="19"/>
    </location>
</feature>
<gene>
    <name evidence="2" type="ORF">ACHAWU_002486</name>
</gene>
<name>A0ABD3M2I2_9STRA</name>
<dbReference type="PANTHER" id="PTHR33835:SF2">
    <property type="entry name" value="LYSINE-TRNA LIGASE"/>
    <property type="match status" value="1"/>
</dbReference>
<evidence type="ECO:0000256" key="1">
    <source>
        <dbReference type="SAM" id="SignalP"/>
    </source>
</evidence>
<comment type="caution">
    <text evidence="2">The sequence shown here is derived from an EMBL/GenBank/DDBJ whole genome shotgun (WGS) entry which is preliminary data.</text>
</comment>
<dbReference type="Pfam" id="PF14234">
    <property type="entry name" value="DUF4336"/>
    <property type="match status" value="1"/>
</dbReference>
<dbReference type="Proteomes" id="UP001530293">
    <property type="component" value="Unassembled WGS sequence"/>
</dbReference>
<keyword evidence="1" id="KW-0732">Signal</keyword>
<proteinExistence type="predicted"/>
<organism evidence="2 3">
    <name type="scientific">Discostella pseudostelligera</name>
    <dbReference type="NCBI Taxonomy" id="259834"/>
    <lineage>
        <taxon>Eukaryota</taxon>
        <taxon>Sar</taxon>
        <taxon>Stramenopiles</taxon>
        <taxon>Ochrophyta</taxon>
        <taxon>Bacillariophyta</taxon>
        <taxon>Coscinodiscophyceae</taxon>
        <taxon>Thalassiosirophycidae</taxon>
        <taxon>Stephanodiscales</taxon>
        <taxon>Stephanodiscaceae</taxon>
        <taxon>Discostella</taxon>
    </lineage>
</organism>
<reference evidence="2 3" key="1">
    <citation type="submission" date="2024-10" db="EMBL/GenBank/DDBJ databases">
        <title>Updated reference genomes for cyclostephanoid diatoms.</title>
        <authorList>
            <person name="Roberts W.R."/>
            <person name="Alverson A.J."/>
        </authorList>
    </citation>
    <scope>NUCLEOTIDE SEQUENCE [LARGE SCALE GENOMIC DNA]</scope>
    <source>
        <strain evidence="2 3">AJA232-27</strain>
    </source>
</reference>
<sequence length="611" mass="67845">MVAAAMISRLILLPLVAFASSPRHAFVSNPSTAITSTTTIEQQRLRREPQQQDSISILSTIFSSKIHDDEENNGANSNHLAFHRRASATRRMVLQQMLFTTTIGTSGGMVMATPGSATAASVPTTPVSLGAAAEITSRSTYWPLGKVAFSLLPLAGTYTRRATIFETVCAAKDDGRRDGLDITTSSGMRNGIVWTLDQIQGVVNVNVPVRMVVIKLSPEAGGGLWIHNPLAPTPQLLSFIRQLESSHGPVRHIVLGTVALEHKATLGPFSQYFPKATVWIQSDQWSFPIQLPIEYLGVVQSNDKLRVLPSSQYLHGGITLEEELASIPERRYRYWAKKSPVPEWTADIDYETLEPLRFRSVGAFSETAFFHKPTRSLIVTDCVCSVTKDAPKIIQEDPRALLYHARDSITDVVVDDVPTRQKGWRRMVQFGLVFFPSQIDVVPFNRAIEESRQIDDSMKSLGEGAVPGGTLYPWTWHDNDADLANFNAISQGGKLFCPPILTKLILDREPQRTLEWVDRIVRRFDFTHVIPGHLNNYVKASRKEFEMAFDPLRSDLRSGKVYPQRTLAEDLALLQEASDLLTNLGVVSKSQVCDLELARTVGRFASIAPIL</sequence>
<keyword evidence="3" id="KW-1185">Reference proteome</keyword>
<dbReference type="AlphaFoldDB" id="A0ABD3M2I2"/>